<sequence>METPVLTVIDILQQTKDITTYSNFPLAFVNDHVVRVGIMTESFYWHLHPNSDESFLVMEGSIFIDLDDKTIELFPGQLFTIPKNVKHRTRPNGGRSVNLTFESKDMETVRME</sequence>
<dbReference type="InterPro" id="IPR014710">
    <property type="entry name" value="RmlC-like_jellyroll"/>
</dbReference>
<dbReference type="Proteomes" id="UP001216139">
    <property type="component" value="Chromosome"/>
</dbReference>
<organism evidence="2 3">
    <name type="scientific">Mucilaginibacter jinjuensis</name>
    <dbReference type="NCBI Taxonomy" id="1176721"/>
    <lineage>
        <taxon>Bacteria</taxon>
        <taxon>Pseudomonadati</taxon>
        <taxon>Bacteroidota</taxon>
        <taxon>Sphingobacteriia</taxon>
        <taxon>Sphingobacteriales</taxon>
        <taxon>Sphingobacteriaceae</taxon>
        <taxon>Mucilaginibacter</taxon>
    </lineage>
</organism>
<proteinExistence type="predicted"/>
<reference evidence="2 3" key="1">
    <citation type="submission" date="2023-02" db="EMBL/GenBank/DDBJ databases">
        <title>Genome sequence of Mucilaginibacter jinjuensis strain KACC 16571.</title>
        <authorList>
            <person name="Kim S."/>
            <person name="Heo J."/>
            <person name="Kwon S.-W."/>
        </authorList>
    </citation>
    <scope>NUCLEOTIDE SEQUENCE [LARGE SCALE GENOMIC DNA]</scope>
    <source>
        <strain evidence="2 3">KACC 16571</strain>
    </source>
</reference>
<feature type="domain" description="Cupin type-2" evidence="1">
    <location>
        <begin position="42"/>
        <end position="94"/>
    </location>
</feature>
<protein>
    <submittedName>
        <fullName evidence="2">Cupin domain-containing protein</fullName>
    </submittedName>
</protein>
<accession>A0ABY7T3E0</accession>
<evidence type="ECO:0000313" key="3">
    <source>
        <dbReference type="Proteomes" id="UP001216139"/>
    </source>
</evidence>
<dbReference type="Gene3D" id="2.60.120.10">
    <property type="entry name" value="Jelly Rolls"/>
    <property type="match status" value="1"/>
</dbReference>
<dbReference type="InterPro" id="IPR011051">
    <property type="entry name" value="RmlC_Cupin_sf"/>
</dbReference>
<dbReference type="PANTHER" id="PTHR36114:SF1">
    <property type="entry name" value="16.7 KDA PROTEIN IN WHIE LOCUS"/>
    <property type="match status" value="1"/>
</dbReference>
<dbReference type="InterPro" id="IPR052044">
    <property type="entry name" value="PKS_Associated_Protein"/>
</dbReference>
<dbReference type="PANTHER" id="PTHR36114">
    <property type="entry name" value="16.7 KDA PROTEIN IN WHIE LOCUS"/>
    <property type="match status" value="1"/>
</dbReference>
<gene>
    <name evidence="2" type="ORF">PQO05_18800</name>
</gene>
<dbReference type="RefSeq" id="WP_273628980.1">
    <property type="nucleotide sequence ID" value="NZ_CP117167.1"/>
</dbReference>
<dbReference type="SUPFAM" id="SSF51182">
    <property type="entry name" value="RmlC-like cupins"/>
    <property type="match status" value="1"/>
</dbReference>
<dbReference type="EMBL" id="CP117167">
    <property type="protein sequence ID" value="WCT10789.1"/>
    <property type="molecule type" value="Genomic_DNA"/>
</dbReference>
<dbReference type="Pfam" id="PF07883">
    <property type="entry name" value="Cupin_2"/>
    <property type="match status" value="1"/>
</dbReference>
<evidence type="ECO:0000313" key="2">
    <source>
        <dbReference type="EMBL" id="WCT10789.1"/>
    </source>
</evidence>
<name>A0ABY7T3E0_9SPHI</name>
<keyword evidence="3" id="KW-1185">Reference proteome</keyword>
<dbReference type="InterPro" id="IPR013096">
    <property type="entry name" value="Cupin_2"/>
</dbReference>
<evidence type="ECO:0000259" key="1">
    <source>
        <dbReference type="Pfam" id="PF07883"/>
    </source>
</evidence>